<dbReference type="Gene3D" id="1.10.10.10">
    <property type="entry name" value="Winged helix-like DNA-binding domain superfamily/Winged helix DNA-binding domain"/>
    <property type="match status" value="1"/>
</dbReference>
<dbReference type="Pfam" id="PF00392">
    <property type="entry name" value="GntR"/>
    <property type="match status" value="1"/>
</dbReference>
<dbReference type="GO" id="GO:0003700">
    <property type="term" value="F:DNA-binding transcription factor activity"/>
    <property type="evidence" value="ECO:0007669"/>
    <property type="project" value="InterPro"/>
</dbReference>
<dbReference type="EMBL" id="UHJJ01000006">
    <property type="protein sequence ID" value="SUQ14379.1"/>
    <property type="molecule type" value="Genomic_DNA"/>
</dbReference>
<dbReference type="InterPro" id="IPR046335">
    <property type="entry name" value="LacI/GalR-like_sensor"/>
</dbReference>
<evidence type="ECO:0000259" key="4">
    <source>
        <dbReference type="PROSITE" id="PS50949"/>
    </source>
</evidence>
<proteinExistence type="predicted"/>
<dbReference type="AlphaFoldDB" id="A0A315ZVM1"/>
<gene>
    <name evidence="5" type="ORF">SAMN05216529_10671</name>
</gene>
<sequence length="361" mass="41048">MCAQPKYIEIFEWIKQQIDIGNLKPGERMYSEKELVELFSVSRQTVRHAISKLEYEDIVVKRRGSGTYIRKADSGAEPSGSMQIAVVTTYVDDYIFPRIIQEIQHTIAREGYMMQLMFTNNSVEKEREILNQLIEENNVAGMIIEPTKSALPNPNIPLFEKLACRGVPVVFLNSYYPQLEVPRVVLDDILAGKLATKYLISKGHKNIGAIFKSDDGQGLRRYYGYVEALLEAGLSFRESHIIWVSTEDISRMKQDEDRYLNRMNGNTAYVCYNDKIAYELMEIYSSHHISVPEDISIVGIDDADIAKRSRVMLTTMKNPVRELGREAAAIILNMIRGEEAAMSYNAVPVLIERDSVASKIS</sequence>
<dbReference type="Gene3D" id="3.40.50.2300">
    <property type="match status" value="2"/>
</dbReference>
<dbReference type="RefSeq" id="WP_109711205.1">
    <property type="nucleotide sequence ID" value="NZ_QGDS01000006.1"/>
</dbReference>
<evidence type="ECO:0000313" key="6">
    <source>
        <dbReference type="Proteomes" id="UP000254051"/>
    </source>
</evidence>
<organism evidence="5 6">
    <name type="scientific">Faecalicatena contorta</name>
    <dbReference type="NCBI Taxonomy" id="39482"/>
    <lineage>
        <taxon>Bacteria</taxon>
        <taxon>Bacillati</taxon>
        <taxon>Bacillota</taxon>
        <taxon>Clostridia</taxon>
        <taxon>Lachnospirales</taxon>
        <taxon>Lachnospiraceae</taxon>
        <taxon>Faecalicatena</taxon>
    </lineage>
</organism>
<dbReference type="InterPro" id="IPR000524">
    <property type="entry name" value="Tscrpt_reg_HTH_GntR"/>
</dbReference>
<dbReference type="GO" id="GO:0000976">
    <property type="term" value="F:transcription cis-regulatory region binding"/>
    <property type="evidence" value="ECO:0007669"/>
    <property type="project" value="TreeGrafter"/>
</dbReference>
<evidence type="ECO:0000256" key="3">
    <source>
        <dbReference type="ARBA" id="ARBA00023163"/>
    </source>
</evidence>
<dbReference type="InterPro" id="IPR036390">
    <property type="entry name" value="WH_DNA-bd_sf"/>
</dbReference>
<dbReference type="InterPro" id="IPR033532">
    <property type="entry name" value="AraR_ligand_bind_dom"/>
</dbReference>
<dbReference type="PANTHER" id="PTHR30146:SF150">
    <property type="entry name" value="ARABINOSE METABOLISM TRANSCRIPTIONAL REPRESSOR"/>
    <property type="match status" value="1"/>
</dbReference>
<dbReference type="CDD" id="cd07377">
    <property type="entry name" value="WHTH_GntR"/>
    <property type="match status" value="1"/>
</dbReference>
<accession>A0A315ZVM1</accession>
<keyword evidence="1" id="KW-0805">Transcription regulation</keyword>
<dbReference type="SUPFAM" id="SSF53822">
    <property type="entry name" value="Periplasmic binding protein-like I"/>
    <property type="match status" value="1"/>
</dbReference>
<feature type="domain" description="HTH gntR-type" evidence="4">
    <location>
        <begin position="4"/>
        <end position="72"/>
    </location>
</feature>
<keyword evidence="2" id="KW-0238">DNA-binding</keyword>
<dbReference type="SMART" id="SM00345">
    <property type="entry name" value="HTH_GNTR"/>
    <property type="match status" value="1"/>
</dbReference>
<dbReference type="SUPFAM" id="SSF46785">
    <property type="entry name" value="Winged helix' DNA-binding domain"/>
    <property type="match status" value="1"/>
</dbReference>
<protein>
    <submittedName>
        <fullName evidence="5">GntR family transcriptional regulator, arabinose operon transcriptional repressor</fullName>
    </submittedName>
</protein>
<evidence type="ECO:0000313" key="5">
    <source>
        <dbReference type="EMBL" id="SUQ14379.1"/>
    </source>
</evidence>
<dbReference type="CDD" id="cd01541">
    <property type="entry name" value="PBP1_AraR"/>
    <property type="match status" value="1"/>
</dbReference>
<keyword evidence="6" id="KW-1185">Reference proteome</keyword>
<dbReference type="InterPro" id="IPR036388">
    <property type="entry name" value="WH-like_DNA-bd_sf"/>
</dbReference>
<dbReference type="PANTHER" id="PTHR30146">
    <property type="entry name" value="LACI-RELATED TRANSCRIPTIONAL REPRESSOR"/>
    <property type="match status" value="1"/>
</dbReference>
<dbReference type="InterPro" id="IPR028082">
    <property type="entry name" value="Peripla_BP_I"/>
</dbReference>
<name>A0A315ZVM1_9FIRM</name>
<dbReference type="PRINTS" id="PR00035">
    <property type="entry name" value="HTHGNTR"/>
</dbReference>
<dbReference type="PROSITE" id="PS50949">
    <property type="entry name" value="HTH_GNTR"/>
    <property type="match status" value="1"/>
</dbReference>
<reference evidence="6" key="1">
    <citation type="submission" date="2017-07" db="EMBL/GenBank/DDBJ databases">
        <authorList>
            <person name="Varghese N."/>
            <person name="Submissions S."/>
        </authorList>
    </citation>
    <scope>NUCLEOTIDE SEQUENCE [LARGE SCALE GENOMIC DNA]</scope>
    <source>
        <strain evidence="6">NLAE-zl-C134</strain>
    </source>
</reference>
<evidence type="ECO:0000256" key="1">
    <source>
        <dbReference type="ARBA" id="ARBA00023015"/>
    </source>
</evidence>
<evidence type="ECO:0000256" key="2">
    <source>
        <dbReference type="ARBA" id="ARBA00023125"/>
    </source>
</evidence>
<dbReference type="OrthoDB" id="9813468at2"/>
<dbReference type="Pfam" id="PF13377">
    <property type="entry name" value="Peripla_BP_3"/>
    <property type="match status" value="1"/>
</dbReference>
<keyword evidence="3" id="KW-0804">Transcription</keyword>
<dbReference type="Proteomes" id="UP000254051">
    <property type="component" value="Unassembled WGS sequence"/>
</dbReference>